<dbReference type="PANTHER" id="PTHR10342">
    <property type="entry name" value="ARYLSULFATASE"/>
    <property type="match status" value="1"/>
</dbReference>
<keyword evidence="4" id="KW-0106">Calcium</keyword>
<name>A0A913XLN5_EXADI</name>
<accession>A0A913XLN5</accession>
<proteinExistence type="inferred from homology"/>
<feature type="region of interest" description="Disordered" evidence="6">
    <location>
        <begin position="265"/>
        <end position="296"/>
    </location>
</feature>
<sequence length="296" mass="33251">ISDHNASSPLFLYLPFQNVHSPNEAPESFVKQYEFIEDKTRRIYAGMVTAVDEAIGNVTDAMKKKGIWDDTLMVFTTDNGGRPIYGGYNWPLRGMKLTLWEGGVRGVGFVHGSMIEKKPRKCNELLHVTDWFPTLSAIAGFDEFDQNIDGFNMWDTISKGAASPRTEILHNIDVNDSSVPLCQGIALRSGNMKLIMQVMDLPWFKPPELGKSGRADSDKSNEEFVIKEALFNITADPEERNDLSAKLPDVLARMKARVDFYKKGMVPKRNQPEDPDAEITAKRNGAWTPWRGSIGH</sequence>
<dbReference type="SUPFAM" id="SSF53649">
    <property type="entry name" value="Alkaline phosphatase-like"/>
    <property type="match status" value="1"/>
</dbReference>
<evidence type="ECO:0000313" key="9">
    <source>
        <dbReference type="Proteomes" id="UP000887567"/>
    </source>
</evidence>
<comment type="similarity">
    <text evidence="2">Belongs to the sulfatase family.</text>
</comment>
<evidence type="ECO:0000256" key="4">
    <source>
        <dbReference type="ARBA" id="ARBA00022837"/>
    </source>
</evidence>
<evidence type="ECO:0000256" key="5">
    <source>
        <dbReference type="ARBA" id="ARBA00023180"/>
    </source>
</evidence>
<dbReference type="EnsemblMetazoa" id="XM_021050637.1">
    <property type="protein sequence ID" value="XP_020906296.2"/>
    <property type="gene ID" value="LOC110244430"/>
</dbReference>
<dbReference type="Proteomes" id="UP000887567">
    <property type="component" value="Unplaced"/>
</dbReference>
<evidence type="ECO:0000313" key="8">
    <source>
        <dbReference type="EnsemblMetazoa" id="XP_020906296.2"/>
    </source>
</evidence>
<dbReference type="AlphaFoldDB" id="A0A913XLN5"/>
<dbReference type="InterPro" id="IPR017850">
    <property type="entry name" value="Alkaline_phosphatase_core_sf"/>
</dbReference>
<evidence type="ECO:0000256" key="2">
    <source>
        <dbReference type="ARBA" id="ARBA00008779"/>
    </source>
</evidence>
<dbReference type="Gene3D" id="3.30.1120.10">
    <property type="match status" value="1"/>
</dbReference>
<dbReference type="OMA" id="PRKCNEL"/>
<dbReference type="GO" id="GO:0008484">
    <property type="term" value="F:sulfuric ester hydrolase activity"/>
    <property type="evidence" value="ECO:0007669"/>
    <property type="project" value="InterPro"/>
</dbReference>
<dbReference type="GO" id="GO:0046872">
    <property type="term" value="F:metal ion binding"/>
    <property type="evidence" value="ECO:0007669"/>
    <property type="project" value="UniProtKB-KW"/>
</dbReference>
<keyword evidence="3" id="KW-0479">Metal-binding</keyword>
<dbReference type="Gene3D" id="3.40.720.10">
    <property type="entry name" value="Alkaline Phosphatase, subunit A"/>
    <property type="match status" value="1"/>
</dbReference>
<organism evidence="8 9">
    <name type="scientific">Exaiptasia diaphana</name>
    <name type="common">Tropical sea anemone</name>
    <name type="synonym">Aiptasia pulchella</name>
    <dbReference type="NCBI Taxonomy" id="2652724"/>
    <lineage>
        <taxon>Eukaryota</taxon>
        <taxon>Metazoa</taxon>
        <taxon>Cnidaria</taxon>
        <taxon>Anthozoa</taxon>
        <taxon>Hexacorallia</taxon>
        <taxon>Actiniaria</taxon>
        <taxon>Aiptasiidae</taxon>
        <taxon>Exaiptasia</taxon>
    </lineage>
</organism>
<reference evidence="8" key="1">
    <citation type="submission" date="2022-11" db="UniProtKB">
        <authorList>
            <consortium name="EnsemblMetazoa"/>
        </authorList>
    </citation>
    <scope>IDENTIFICATION</scope>
</reference>
<dbReference type="OrthoDB" id="103349at2759"/>
<dbReference type="RefSeq" id="XP_020906296.2">
    <property type="nucleotide sequence ID" value="XM_021050637.1"/>
</dbReference>
<dbReference type="KEGG" id="epa:110244430"/>
<comment type="cofactor">
    <cofactor evidence="1">
        <name>Ca(2+)</name>
        <dbReference type="ChEBI" id="CHEBI:29108"/>
    </cofactor>
</comment>
<dbReference type="InterPro" id="IPR047115">
    <property type="entry name" value="ARSB"/>
</dbReference>
<keyword evidence="5" id="KW-0325">Glycoprotein</keyword>
<dbReference type="PANTHER" id="PTHR10342:SF274">
    <property type="entry name" value="ARYLSULFATASE B"/>
    <property type="match status" value="1"/>
</dbReference>
<evidence type="ECO:0000259" key="7">
    <source>
        <dbReference type="Pfam" id="PF00884"/>
    </source>
</evidence>
<keyword evidence="9" id="KW-1185">Reference proteome</keyword>
<feature type="domain" description="Sulfatase N-terminal" evidence="7">
    <location>
        <begin position="4"/>
        <end position="140"/>
    </location>
</feature>
<protein>
    <recommendedName>
        <fullName evidence="7">Sulfatase N-terminal domain-containing protein</fullName>
    </recommendedName>
</protein>
<dbReference type="InterPro" id="IPR000917">
    <property type="entry name" value="Sulfatase_N"/>
</dbReference>
<evidence type="ECO:0000256" key="6">
    <source>
        <dbReference type="SAM" id="MobiDB-lite"/>
    </source>
</evidence>
<evidence type="ECO:0000256" key="1">
    <source>
        <dbReference type="ARBA" id="ARBA00001913"/>
    </source>
</evidence>
<dbReference type="GeneID" id="110244430"/>
<evidence type="ECO:0000256" key="3">
    <source>
        <dbReference type="ARBA" id="ARBA00022723"/>
    </source>
</evidence>
<dbReference type="Pfam" id="PF00884">
    <property type="entry name" value="Sulfatase"/>
    <property type="match status" value="1"/>
</dbReference>